<dbReference type="AlphaFoldDB" id="A0A328P5K6"/>
<comment type="caution">
    <text evidence="2">The sequence shown here is derived from an EMBL/GenBank/DDBJ whole genome shotgun (WGS) entry which is preliminary data.</text>
</comment>
<feature type="transmembrane region" description="Helical" evidence="1">
    <location>
        <begin position="233"/>
        <end position="261"/>
    </location>
</feature>
<accession>A0A328P5K6</accession>
<gene>
    <name evidence="2" type="ORF">CA260_17825</name>
</gene>
<organism evidence="2 3">
    <name type="scientific">Dyella jiangningensis</name>
    <dbReference type="NCBI Taxonomy" id="1379159"/>
    <lineage>
        <taxon>Bacteria</taxon>
        <taxon>Pseudomonadati</taxon>
        <taxon>Pseudomonadota</taxon>
        <taxon>Gammaproteobacteria</taxon>
        <taxon>Lysobacterales</taxon>
        <taxon>Rhodanobacteraceae</taxon>
        <taxon>Dyella</taxon>
    </lineage>
</organism>
<feature type="transmembrane region" description="Helical" evidence="1">
    <location>
        <begin position="80"/>
        <end position="103"/>
    </location>
</feature>
<protein>
    <submittedName>
        <fullName evidence="2">Uncharacterized protein</fullName>
    </submittedName>
</protein>
<feature type="transmembrane region" description="Helical" evidence="1">
    <location>
        <begin position="267"/>
        <end position="290"/>
    </location>
</feature>
<feature type="transmembrane region" description="Helical" evidence="1">
    <location>
        <begin position="133"/>
        <end position="163"/>
    </location>
</feature>
<name>A0A328P5K6_9GAMM</name>
<keyword evidence="3" id="KW-1185">Reference proteome</keyword>
<evidence type="ECO:0000313" key="3">
    <source>
        <dbReference type="Proteomes" id="UP000248926"/>
    </source>
</evidence>
<dbReference type="EMBL" id="NFZS01000004">
    <property type="protein sequence ID" value="RAO75885.1"/>
    <property type="molecule type" value="Genomic_DNA"/>
</dbReference>
<keyword evidence="1" id="KW-1133">Transmembrane helix</keyword>
<dbReference type="OrthoDB" id="5946179at2"/>
<evidence type="ECO:0000256" key="1">
    <source>
        <dbReference type="SAM" id="Phobius"/>
    </source>
</evidence>
<feature type="transmembrane region" description="Helical" evidence="1">
    <location>
        <begin position="45"/>
        <end position="68"/>
    </location>
</feature>
<dbReference type="RefSeq" id="WP_111984344.1">
    <property type="nucleotide sequence ID" value="NZ_NFZS01000004.1"/>
</dbReference>
<evidence type="ECO:0000313" key="2">
    <source>
        <dbReference type="EMBL" id="RAO75885.1"/>
    </source>
</evidence>
<dbReference type="Proteomes" id="UP000248926">
    <property type="component" value="Unassembled WGS sequence"/>
</dbReference>
<proteinExistence type="predicted"/>
<keyword evidence="1" id="KW-0812">Transmembrane</keyword>
<keyword evidence="1" id="KW-0472">Membrane</keyword>
<sequence length="315" mass="32850">MLGLLGAGALIQKGENMATRSNGPAAGFGWLTNGFSAGFRHPKPMLGGAALLVVACLLPTLVTLPMQFGAIGTGMAQSPTALVSMMAISMLISLLIMPLYAGYLQVVDATERGLSASALDIFNPYRRGEAWRLIAFGLANILLYIIVIAIVIAVAGSGIASWYMQVMTAQAAHQPPPGLPPGFGTAMALIMVFGLFMTGYYAISLGQVALGKRSVFGAIGDGLVGALKNLLPLLVFAVSLVLAWVVIVIAFAIVALLLTLIGKLVGAWLTLVLMIPLYLAMMLAMFAVMFGVMYHLWRDVCGDDAVSGVAAATAA</sequence>
<reference evidence="2 3" key="1">
    <citation type="journal article" date="2018" name="Genet. Mol. Biol.">
        <title>The genome sequence of Dyella jiangningensis FCAV SCS01 from a lignocellulose-decomposing microbial consortium metagenome reveals potential for biotechnological applications.</title>
        <authorList>
            <person name="Desiderato J.G."/>
            <person name="Alvarenga D.O."/>
            <person name="Constancio M.T.L."/>
            <person name="Alves L.M.C."/>
            <person name="Varani A.M."/>
        </authorList>
    </citation>
    <scope>NUCLEOTIDE SEQUENCE [LARGE SCALE GENOMIC DNA]</scope>
    <source>
        <strain evidence="2 3">FCAV SCS01</strain>
    </source>
</reference>
<feature type="transmembrane region" description="Helical" evidence="1">
    <location>
        <begin position="183"/>
        <end position="203"/>
    </location>
</feature>